<comment type="caution">
    <text evidence="9">The sequence shown here is derived from an EMBL/GenBank/DDBJ whole genome shotgun (WGS) entry which is preliminary data.</text>
</comment>
<accession>A0ABS2MUC6</accession>
<dbReference type="PANTHER" id="PTHR30003:SF2">
    <property type="entry name" value="L-LACTATE PERMEASE"/>
    <property type="match status" value="1"/>
</dbReference>
<keyword evidence="3 8" id="KW-0813">Transport</keyword>
<name>A0ABS2MUC6_9FIRM</name>
<feature type="transmembrane region" description="Helical" evidence="8">
    <location>
        <begin position="175"/>
        <end position="197"/>
    </location>
</feature>
<feature type="transmembrane region" description="Helical" evidence="8">
    <location>
        <begin position="409"/>
        <end position="437"/>
    </location>
</feature>
<gene>
    <name evidence="9" type="ORF">JOC49_002554</name>
</gene>
<evidence type="ECO:0000256" key="4">
    <source>
        <dbReference type="ARBA" id="ARBA00022475"/>
    </source>
</evidence>
<evidence type="ECO:0000256" key="2">
    <source>
        <dbReference type="ARBA" id="ARBA00010100"/>
    </source>
</evidence>
<keyword evidence="6 8" id="KW-1133">Transmembrane helix</keyword>
<sequence>MAYLTVIPVAVVLVVLLILKKSIQTAGISGFTVALIFAISIFKMTKEGIMGAMGKAFALSFYVLMIIWSALLLYHVLDEFGAIKKITVLFGRLIREPFAQFITLSWLLSGVLQSISGYGVPIVIVAPMLTALGYNAFKSSVAVLFGHTWAVSFGSMGAAYYTLFLATGLDQQKLGLMMIVFNCVLAFGTGLTVAWFHSGKKGMKRSLKYILPSTLGIGVAMYGAIKLGSYTTAALAASLTGLLITYGVYRFFDHQDHQEYENYLDRVPNFEADMPTAGVALAPYVFILLAILSVNTLQLPDWQFALSFPETTTGLGYVASKADHYAAIQWLGHPGPILGLATLIFLGMLYRRKTINSKRLKRALNRVVRQGIGVSIGLMAFIAMSIVMMDSGMIVKMASMISSLTGKTYGFFASFVGALGTLITGSNTNSNVLFGAFQVAVAKEMGKNPYQMAAVQSIAGSLGVVLSPTIVYLAASVAGDDISESTLYRKTIGPTLILTAVLGGVNLLLFFF</sequence>
<evidence type="ECO:0000256" key="3">
    <source>
        <dbReference type="ARBA" id="ARBA00022448"/>
    </source>
</evidence>
<feature type="transmembrane region" description="Helical" evidence="8">
    <location>
        <begin position="272"/>
        <end position="294"/>
    </location>
</feature>
<evidence type="ECO:0000313" key="9">
    <source>
        <dbReference type="EMBL" id="MBM7562980.1"/>
    </source>
</evidence>
<organism evidence="9 10">
    <name type="scientific">Fusibacter tunisiensis</name>
    <dbReference type="NCBI Taxonomy" id="1008308"/>
    <lineage>
        <taxon>Bacteria</taxon>
        <taxon>Bacillati</taxon>
        <taxon>Bacillota</taxon>
        <taxon>Clostridia</taxon>
        <taxon>Eubacteriales</taxon>
        <taxon>Eubacteriales Family XII. Incertae Sedis</taxon>
        <taxon>Fusibacter</taxon>
    </lineage>
</organism>
<evidence type="ECO:0000256" key="5">
    <source>
        <dbReference type="ARBA" id="ARBA00022692"/>
    </source>
</evidence>
<evidence type="ECO:0000256" key="1">
    <source>
        <dbReference type="ARBA" id="ARBA00004651"/>
    </source>
</evidence>
<keyword evidence="10" id="KW-1185">Reference proteome</keyword>
<keyword evidence="5 8" id="KW-0812">Transmembrane</keyword>
<feature type="transmembrane region" description="Helical" evidence="8">
    <location>
        <begin position="56"/>
        <end position="77"/>
    </location>
</feature>
<evidence type="ECO:0000256" key="8">
    <source>
        <dbReference type="RuleBase" id="RU365092"/>
    </source>
</evidence>
<dbReference type="Proteomes" id="UP000767854">
    <property type="component" value="Unassembled WGS sequence"/>
</dbReference>
<dbReference type="Pfam" id="PF02652">
    <property type="entry name" value="Lactate_perm"/>
    <property type="match status" value="1"/>
</dbReference>
<feature type="transmembrane region" description="Helical" evidence="8">
    <location>
        <begin position="491"/>
        <end position="511"/>
    </location>
</feature>
<feature type="transmembrane region" description="Helical" evidence="8">
    <location>
        <begin position="141"/>
        <end position="163"/>
    </location>
</feature>
<evidence type="ECO:0000256" key="6">
    <source>
        <dbReference type="ARBA" id="ARBA00022989"/>
    </source>
</evidence>
<feature type="transmembrane region" description="Helical" evidence="8">
    <location>
        <begin position="458"/>
        <end position="479"/>
    </location>
</feature>
<feature type="transmembrane region" description="Helical" evidence="8">
    <location>
        <begin position="23"/>
        <end position="44"/>
    </location>
</feature>
<dbReference type="PANTHER" id="PTHR30003">
    <property type="entry name" value="L-LACTATE PERMEASE"/>
    <property type="match status" value="1"/>
</dbReference>
<reference evidence="9 10" key="1">
    <citation type="submission" date="2021-01" db="EMBL/GenBank/DDBJ databases">
        <title>Genomic Encyclopedia of Type Strains, Phase IV (KMG-IV): sequencing the most valuable type-strain genomes for metagenomic binning, comparative biology and taxonomic classification.</title>
        <authorList>
            <person name="Goeker M."/>
        </authorList>
    </citation>
    <scope>NUCLEOTIDE SEQUENCE [LARGE SCALE GENOMIC DNA]</scope>
    <source>
        <strain evidence="9 10">DSM 24436</strain>
    </source>
</reference>
<feature type="transmembrane region" description="Helical" evidence="8">
    <location>
        <begin position="330"/>
        <end position="350"/>
    </location>
</feature>
<comment type="function">
    <text evidence="8">Uptake of L-lactate across the membrane. Can also transport D-lactate and glycolate.</text>
</comment>
<proteinExistence type="inferred from homology"/>
<evidence type="ECO:0000313" key="10">
    <source>
        <dbReference type="Proteomes" id="UP000767854"/>
    </source>
</evidence>
<feature type="transmembrane region" description="Helical" evidence="8">
    <location>
        <begin position="371"/>
        <end position="389"/>
    </location>
</feature>
<comment type="similarity">
    <text evidence="2 8">Belongs to the lactate permease family.</text>
</comment>
<feature type="transmembrane region" description="Helical" evidence="8">
    <location>
        <begin position="231"/>
        <end position="252"/>
    </location>
</feature>
<evidence type="ECO:0000256" key="7">
    <source>
        <dbReference type="ARBA" id="ARBA00023136"/>
    </source>
</evidence>
<protein>
    <recommendedName>
        <fullName evidence="8">L-lactate permease</fullName>
    </recommendedName>
</protein>
<keyword evidence="4 8" id="KW-1003">Cell membrane</keyword>
<dbReference type="InterPro" id="IPR003804">
    <property type="entry name" value="Lactate_perm"/>
</dbReference>
<feature type="transmembrane region" description="Helical" evidence="8">
    <location>
        <begin position="115"/>
        <end position="134"/>
    </location>
</feature>
<keyword evidence="7 8" id="KW-0472">Membrane</keyword>
<comment type="subcellular location">
    <subcellularLocation>
        <location evidence="1 8">Cell membrane</location>
        <topology evidence="1 8">Multi-pass membrane protein</topology>
    </subcellularLocation>
</comment>
<dbReference type="EMBL" id="JAFBDT010000043">
    <property type="protein sequence ID" value="MBM7562980.1"/>
    <property type="molecule type" value="Genomic_DNA"/>
</dbReference>
<feature type="transmembrane region" description="Helical" evidence="8">
    <location>
        <begin position="209"/>
        <end position="225"/>
    </location>
</feature>